<dbReference type="InterPro" id="IPR002942">
    <property type="entry name" value="S4_RNA-bd"/>
</dbReference>
<evidence type="ECO:0000313" key="4">
    <source>
        <dbReference type="EMBL" id="VAW47471.1"/>
    </source>
</evidence>
<proteinExistence type="inferred from homology"/>
<accession>A0A3B0VWL6</accession>
<dbReference type="NCBIfam" id="TIGR00005">
    <property type="entry name" value="rluA_subfam"/>
    <property type="match status" value="1"/>
</dbReference>
<evidence type="ECO:0000256" key="2">
    <source>
        <dbReference type="ARBA" id="ARBA00023235"/>
    </source>
</evidence>
<dbReference type="Gene3D" id="3.10.290.10">
    <property type="entry name" value="RNA-binding S4 domain"/>
    <property type="match status" value="1"/>
</dbReference>
<name>A0A3B0VWL6_9ZZZZ</name>
<dbReference type="InterPro" id="IPR006145">
    <property type="entry name" value="PsdUridine_synth_RsuA/RluA"/>
</dbReference>
<dbReference type="SUPFAM" id="SSF55174">
    <property type="entry name" value="Alpha-L RNA-binding motif"/>
    <property type="match status" value="1"/>
</dbReference>
<evidence type="ECO:0000256" key="1">
    <source>
        <dbReference type="ARBA" id="ARBA00010876"/>
    </source>
</evidence>
<dbReference type="Gene3D" id="3.30.2350.10">
    <property type="entry name" value="Pseudouridine synthase"/>
    <property type="match status" value="1"/>
</dbReference>
<dbReference type="CDD" id="cd00165">
    <property type="entry name" value="S4"/>
    <property type="match status" value="1"/>
</dbReference>
<evidence type="ECO:0000259" key="3">
    <source>
        <dbReference type="SMART" id="SM00363"/>
    </source>
</evidence>
<dbReference type="EC" id="5.4.99.23" evidence="4"/>
<dbReference type="InterPro" id="IPR006225">
    <property type="entry name" value="PsdUridine_synth_RluC/D"/>
</dbReference>
<keyword evidence="2 4" id="KW-0413">Isomerase</keyword>
<dbReference type="PROSITE" id="PS01129">
    <property type="entry name" value="PSI_RLU"/>
    <property type="match status" value="1"/>
</dbReference>
<dbReference type="PANTHER" id="PTHR21600:SF44">
    <property type="entry name" value="RIBOSOMAL LARGE SUBUNIT PSEUDOURIDINE SYNTHASE D"/>
    <property type="match status" value="1"/>
</dbReference>
<organism evidence="4">
    <name type="scientific">hydrothermal vent metagenome</name>
    <dbReference type="NCBI Taxonomy" id="652676"/>
    <lineage>
        <taxon>unclassified sequences</taxon>
        <taxon>metagenomes</taxon>
        <taxon>ecological metagenomes</taxon>
    </lineage>
</organism>
<dbReference type="InterPro" id="IPR036986">
    <property type="entry name" value="S4_RNA-bd_sf"/>
</dbReference>
<dbReference type="NCBIfam" id="NF008385">
    <property type="entry name" value="PRK11180.1"/>
    <property type="match status" value="1"/>
</dbReference>
<dbReference type="InterPro" id="IPR006224">
    <property type="entry name" value="PsdUridine_synth_RluA-like_CS"/>
</dbReference>
<sequence>MTDNEHKIKQQFNVTTESTGLRIDQFLAQHYSEYSRANIQQWIKQSGVKINGHNTKSKTLLKGFEVIDVDIELEQAVDDQPEAMDLDIKFEDEYLLVLNKPAGLVVHPGNGNPNGTLLNGLLGMSQEQAMLPRAGIVHRLDKDTSGLMVVAKTSECQLRLIEMLKTHDIKRQYFCIVRGRVSQAATIHNQMGRHKTQRVRMAVVMNGKEAITHYEPIERFDHYTSVQVKLETGRTHQIRVHMHHLGHPLVGDSLYGNPKRVDAQVDQELKAIIREFPRQALHAELLEFIHPISKENVSVNASLPDDLCQLLDDLQFLDIKNSDFDDFEVEYVE</sequence>
<dbReference type="AlphaFoldDB" id="A0A3B0VWL6"/>
<dbReference type="GO" id="GO:0160140">
    <property type="term" value="F:23S rRNA pseudouridine(1911/1915/1917) synthase activity"/>
    <property type="evidence" value="ECO:0007669"/>
    <property type="project" value="UniProtKB-EC"/>
</dbReference>
<dbReference type="InterPro" id="IPR020103">
    <property type="entry name" value="PsdUridine_synth_cat_dom_sf"/>
</dbReference>
<comment type="similarity">
    <text evidence="1">Belongs to the pseudouridine synthase RluA family.</text>
</comment>
<dbReference type="Pfam" id="PF01479">
    <property type="entry name" value="S4"/>
    <property type="match status" value="1"/>
</dbReference>
<dbReference type="Pfam" id="PF00849">
    <property type="entry name" value="PseudoU_synth_2"/>
    <property type="match status" value="1"/>
</dbReference>
<dbReference type="SMART" id="SM00363">
    <property type="entry name" value="S4"/>
    <property type="match status" value="1"/>
</dbReference>
<gene>
    <name evidence="4" type="ORF">MNBD_GAMMA02-1477</name>
</gene>
<dbReference type="CDD" id="cd02869">
    <property type="entry name" value="PseudoU_synth_RluA_like"/>
    <property type="match status" value="1"/>
</dbReference>
<protein>
    <submittedName>
        <fullName evidence="4">Ribosomal large subunit pseudouridine synthase D</fullName>
        <ecNumber evidence="4">5.4.99.23</ecNumber>
    </submittedName>
</protein>
<dbReference type="PROSITE" id="PS50889">
    <property type="entry name" value="S4"/>
    <property type="match status" value="1"/>
</dbReference>
<dbReference type="GO" id="GO:0000455">
    <property type="term" value="P:enzyme-directed rRNA pseudouridine synthesis"/>
    <property type="evidence" value="ECO:0007669"/>
    <property type="project" value="TreeGrafter"/>
</dbReference>
<dbReference type="GO" id="GO:0003723">
    <property type="term" value="F:RNA binding"/>
    <property type="evidence" value="ECO:0007669"/>
    <property type="project" value="InterPro"/>
</dbReference>
<reference evidence="4" key="1">
    <citation type="submission" date="2018-06" db="EMBL/GenBank/DDBJ databases">
        <authorList>
            <person name="Zhirakovskaya E."/>
        </authorList>
    </citation>
    <scope>NUCLEOTIDE SEQUENCE</scope>
</reference>
<dbReference type="InterPro" id="IPR050188">
    <property type="entry name" value="RluA_PseudoU_synthase"/>
</dbReference>
<dbReference type="PANTHER" id="PTHR21600">
    <property type="entry name" value="MITOCHONDRIAL RNA PSEUDOURIDINE SYNTHASE"/>
    <property type="match status" value="1"/>
</dbReference>
<dbReference type="EMBL" id="UOFA01000346">
    <property type="protein sequence ID" value="VAW47471.1"/>
    <property type="molecule type" value="Genomic_DNA"/>
</dbReference>
<feature type="domain" description="RNA-binding S4" evidence="3">
    <location>
        <begin position="21"/>
        <end position="81"/>
    </location>
</feature>
<dbReference type="SUPFAM" id="SSF55120">
    <property type="entry name" value="Pseudouridine synthase"/>
    <property type="match status" value="1"/>
</dbReference>